<evidence type="ECO:0000256" key="8">
    <source>
        <dbReference type="ARBA" id="ARBA00022777"/>
    </source>
</evidence>
<comment type="function">
    <text evidence="11">May be involved in plant defense signaling.</text>
</comment>
<accession>A0AAF0X1X2</accession>
<keyword evidence="4" id="KW-1003">Cell membrane</keyword>
<dbReference type="GO" id="GO:0046872">
    <property type="term" value="F:metal ion binding"/>
    <property type="evidence" value="ECO:0007669"/>
    <property type="project" value="UniProtKB-KW"/>
</dbReference>
<dbReference type="InterPro" id="IPR008271">
    <property type="entry name" value="Ser/Thr_kinase_AS"/>
</dbReference>
<evidence type="ECO:0000256" key="3">
    <source>
        <dbReference type="ARBA" id="ARBA00012513"/>
    </source>
</evidence>
<reference evidence="15" key="2">
    <citation type="submission" date="2022-03" db="EMBL/GenBank/DDBJ databases">
        <title>Draft title - Genomic analysis of global carrot germplasm unveils the trajectory of domestication and the origin of high carotenoid orange carrot.</title>
        <authorList>
            <person name="Iorizzo M."/>
            <person name="Ellison S."/>
            <person name="Senalik D."/>
            <person name="Macko-Podgorni A."/>
            <person name="Grzebelus D."/>
            <person name="Bostan H."/>
            <person name="Rolling W."/>
            <person name="Curaba J."/>
            <person name="Simon P."/>
        </authorList>
    </citation>
    <scope>NUCLEOTIDE SEQUENCE</scope>
    <source>
        <tissue evidence="15">Leaf</tissue>
    </source>
</reference>
<proteinExistence type="inferred from homology"/>
<feature type="domain" description="Protein kinase" evidence="14">
    <location>
        <begin position="82"/>
        <end position="364"/>
    </location>
</feature>
<feature type="binding site" evidence="13">
    <location>
        <position position="231"/>
    </location>
    <ligand>
        <name>Mg(2+)</name>
        <dbReference type="ChEBI" id="CHEBI:18420"/>
    </ligand>
</feature>
<keyword evidence="10" id="KW-0472">Membrane</keyword>
<dbReference type="Proteomes" id="UP000077755">
    <property type="component" value="Chromosome 5"/>
</dbReference>
<dbReference type="InterPro" id="IPR011009">
    <property type="entry name" value="Kinase-like_dom_sf"/>
</dbReference>
<feature type="binding site" evidence="13">
    <location>
        <position position="218"/>
    </location>
    <ligand>
        <name>Mg(2+)</name>
        <dbReference type="ChEBI" id="CHEBI:18420"/>
    </ligand>
</feature>
<gene>
    <name evidence="15" type="ORF">DCAR_0518464</name>
</gene>
<dbReference type="CDD" id="cd14066">
    <property type="entry name" value="STKc_IRAK"/>
    <property type="match status" value="1"/>
</dbReference>
<evidence type="ECO:0000256" key="7">
    <source>
        <dbReference type="ARBA" id="ARBA00022741"/>
    </source>
</evidence>
<evidence type="ECO:0000256" key="2">
    <source>
        <dbReference type="ARBA" id="ARBA00008684"/>
    </source>
</evidence>
<keyword evidence="9" id="KW-0067">ATP-binding</keyword>
<evidence type="ECO:0000313" key="16">
    <source>
        <dbReference type="Proteomes" id="UP000077755"/>
    </source>
</evidence>
<dbReference type="EMBL" id="CP093347">
    <property type="protein sequence ID" value="WOG99116.1"/>
    <property type="molecule type" value="Genomic_DNA"/>
</dbReference>
<name>A0AAF0X1X2_DAUCS</name>
<sequence>MLLKIISNSILPCCLKPQSSQQIEPENKVSKQISPKRVSLLDMNRNDSTVFSDKSGLPDSLIAWKNIQNFTVEELKLITNNFSSCNYLGKGGFGPVYKGFIDDRISTSGAAHQTVAVKLLDLNSRQGHREWLAEVIFLGQLAHPHLVKLIGYCCEDQNRLLVYEYIPQGNLENHLFGRYSDSLPWLTRLKIAVGAAKGLAFLHGGEQPVIYRDFKASNILLDSDFGAKLSDFGLALDGPQGDNTHVTTRIMGTEGYAAPEYIMTGHVTTKSDVYCFGVVLLELLTGKRAMDTSRPTRERNLVSWLRPLLRDSQRLDRIMDPRLDGAYSRKGAKKLATLAYHCLSHNAKTRPTMVDVVMTLEPLLDLNDIPVNSFVYTVPTQGECTIISNQKPDETYTGDEKKEAENDCREQVNQVHKNYILRSSRSRGAVYSDSVLHTTLGNGYDMPINVV</sequence>
<evidence type="ECO:0000256" key="5">
    <source>
        <dbReference type="ARBA" id="ARBA00022527"/>
    </source>
</evidence>
<keyword evidence="13" id="KW-0479">Metal-binding</keyword>
<dbReference type="GO" id="GO:0005524">
    <property type="term" value="F:ATP binding"/>
    <property type="evidence" value="ECO:0007669"/>
    <property type="project" value="UniProtKB-KW"/>
</dbReference>
<evidence type="ECO:0000256" key="10">
    <source>
        <dbReference type="ARBA" id="ARBA00023136"/>
    </source>
</evidence>
<keyword evidence="6" id="KW-0808">Transferase</keyword>
<dbReference type="PROSITE" id="PS50011">
    <property type="entry name" value="PROTEIN_KINASE_DOM"/>
    <property type="match status" value="1"/>
</dbReference>
<evidence type="ECO:0000256" key="11">
    <source>
        <dbReference type="ARBA" id="ARBA00054261"/>
    </source>
</evidence>
<dbReference type="FunFam" id="1.10.510.10:FF:000032">
    <property type="entry name" value="Serine/threonine-protein kinase PBS1"/>
    <property type="match status" value="1"/>
</dbReference>
<dbReference type="InterPro" id="IPR050823">
    <property type="entry name" value="Plant_Ser_Thr_Prot_Kinase"/>
</dbReference>
<keyword evidence="5" id="KW-0723">Serine/threonine-protein kinase</keyword>
<evidence type="ECO:0000256" key="13">
    <source>
        <dbReference type="PIRSR" id="PIRSR000615-3"/>
    </source>
</evidence>
<dbReference type="InterPro" id="IPR001245">
    <property type="entry name" value="Ser-Thr/Tyr_kinase_cat_dom"/>
</dbReference>
<keyword evidence="16" id="KW-1185">Reference proteome</keyword>
<keyword evidence="7" id="KW-0547">Nucleotide-binding</keyword>
<keyword evidence="13" id="KW-0460">Magnesium</keyword>
<dbReference type="Gene3D" id="1.10.510.10">
    <property type="entry name" value="Transferase(Phosphotransferase) domain 1"/>
    <property type="match status" value="1"/>
</dbReference>
<comment type="subcellular location">
    <subcellularLocation>
        <location evidence="1">Cell membrane</location>
    </subcellularLocation>
</comment>
<evidence type="ECO:0000256" key="1">
    <source>
        <dbReference type="ARBA" id="ARBA00004236"/>
    </source>
</evidence>
<dbReference type="Gene3D" id="3.30.200.20">
    <property type="entry name" value="Phosphorylase Kinase, domain 1"/>
    <property type="match status" value="1"/>
</dbReference>
<dbReference type="GO" id="GO:0005886">
    <property type="term" value="C:plasma membrane"/>
    <property type="evidence" value="ECO:0007669"/>
    <property type="project" value="UniProtKB-SubCell"/>
</dbReference>
<dbReference type="PANTHER" id="PTHR45621">
    <property type="entry name" value="OS01G0588500 PROTEIN-RELATED"/>
    <property type="match status" value="1"/>
</dbReference>
<dbReference type="SUPFAM" id="SSF56112">
    <property type="entry name" value="Protein kinase-like (PK-like)"/>
    <property type="match status" value="1"/>
</dbReference>
<dbReference type="GO" id="GO:0004674">
    <property type="term" value="F:protein serine/threonine kinase activity"/>
    <property type="evidence" value="ECO:0007669"/>
    <property type="project" value="UniProtKB-KW"/>
</dbReference>
<dbReference type="EC" id="2.7.11.1" evidence="3"/>
<evidence type="ECO:0000256" key="9">
    <source>
        <dbReference type="ARBA" id="ARBA00022840"/>
    </source>
</evidence>
<evidence type="ECO:0000259" key="14">
    <source>
        <dbReference type="PROSITE" id="PS50011"/>
    </source>
</evidence>
<comment type="similarity">
    <text evidence="2">Belongs to the protein kinase superfamily. Ser/Thr protein kinase family.</text>
</comment>
<reference evidence="15" key="1">
    <citation type="journal article" date="2016" name="Nat. Genet.">
        <title>A high-quality carrot genome assembly provides new insights into carotenoid accumulation and asterid genome evolution.</title>
        <authorList>
            <person name="Iorizzo M."/>
            <person name="Ellison S."/>
            <person name="Senalik D."/>
            <person name="Zeng P."/>
            <person name="Satapoomin P."/>
            <person name="Huang J."/>
            <person name="Bowman M."/>
            <person name="Iovene M."/>
            <person name="Sanseverino W."/>
            <person name="Cavagnaro P."/>
            <person name="Yildiz M."/>
            <person name="Macko-Podgorni A."/>
            <person name="Moranska E."/>
            <person name="Grzebelus E."/>
            <person name="Grzebelus D."/>
            <person name="Ashrafi H."/>
            <person name="Zheng Z."/>
            <person name="Cheng S."/>
            <person name="Spooner D."/>
            <person name="Van Deynze A."/>
            <person name="Simon P."/>
        </authorList>
    </citation>
    <scope>NUCLEOTIDE SEQUENCE</scope>
    <source>
        <tissue evidence="15">Leaf</tissue>
    </source>
</reference>
<dbReference type="PROSITE" id="PS00108">
    <property type="entry name" value="PROTEIN_KINASE_ST"/>
    <property type="match status" value="1"/>
</dbReference>
<keyword evidence="8" id="KW-0418">Kinase</keyword>
<feature type="active site" description="Proton acceptor" evidence="12">
    <location>
        <position position="213"/>
    </location>
</feature>
<protein>
    <recommendedName>
        <fullName evidence="3">non-specific serine/threonine protein kinase</fullName>
        <ecNumber evidence="3">2.7.11.1</ecNumber>
    </recommendedName>
</protein>
<dbReference type="FunFam" id="3.30.200.20:FF:000228">
    <property type="entry name" value="Serine/threonine-protein kinase BIK1"/>
    <property type="match status" value="1"/>
</dbReference>
<evidence type="ECO:0000256" key="4">
    <source>
        <dbReference type="ARBA" id="ARBA00022475"/>
    </source>
</evidence>
<dbReference type="Pfam" id="PF07714">
    <property type="entry name" value="PK_Tyr_Ser-Thr"/>
    <property type="match status" value="1"/>
</dbReference>
<organism evidence="15 16">
    <name type="scientific">Daucus carota subsp. sativus</name>
    <name type="common">Carrot</name>
    <dbReference type="NCBI Taxonomy" id="79200"/>
    <lineage>
        <taxon>Eukaryota</taxon>
        <taxon>Viridiplantae</taxon>
        <taxon>Streptophyta</taxon>
        <taxon>Embryophyta</taxon>
        <taxon>Tracheophyta</taxon>
        <taxon>Spermatophyta</taxon>
        <taxon>Magnoliopsida</taxon>
        <taxon>eudicotyledons</taxon>
        <taxon>Gunneridae</taxon>
        <taxon>Pentapetalae</taxon>
        <taxon>asterids</taxon>
        <taxon>campanulids</taxon>
        <taxon>Apiales</taxon>
        <taxon>Apiaceae</taxon>
        <taxon>Apioideae</taxon>
        <taxon>Scandiceae</taxon>
        <taxon>Daucinae</taxon>
        <taxon>Daucus</taxon>
        <taxon>Daucus sect. Daucus</taxon>
    </lineage>
</organism>
<evidence type="ECO:0000256" key="6">
    <source>
        <dbReference type="ARBA" id="ARBA00022679"/>
    </source>
</evidence>
<dbReference type="InterPro" id="IPR000719">
    <property type="entry name" value="Prot_kinase_dom"/>
</dbReference>
<dbReference type="AlphaFoldDB" id="A0AAF0X1X2"/>
<evidence type="ECO:0000256" key="12">
    <source>
        <dbReference type="PIRSR" id="PIRSR000615-1"/>
    </source>
</evidence>
<dbReference type="KEGG" id="dcr:108220833"/>
<evidence type="ECO:0000313" key="15">
    <source>
        <dbReference type="EMBL" id="WOG99116.1"/>
    </source>
</evidence>